<sequence>MMSTPREFIDAYINAYEALDVEAFLALYADDARVFDSAEPAEYPDKAAWRGQVVGWFSSLERNGEAECDFEDVEIIETAELAVVNGHIEYEGTIVGTDEEVELESRATFVLQKFDDQWLIIHEHTSIPVEFDEDDFDDEFDEGEEEGAEAGEGKLLGDQGDLDVEGEGHRSGLLGEGESHHPHHHKLLGDEDSMKVTGEGHRGGLFGDHGDGDKPTEALNQ</sequence>
<proteinExistence type="predicted"/>
<evidence type="ECO:0000313" key="4">
    <source>
        <dbReference type="Proteomes" id="UP000317638"/>
    </source>
</evidence>
<evidence type="ECO:0000256" key="1">
    <source>
        <dbReference type="SAM" id="MobiDB-lite"/>
    </source>
</evidence>
<dbReference type="InterPro" id="IPR032710">
    <property type="entry name" value="NTF2-like_dom_sf"/>
</dbReference>
<evidence type="ECO:0000313" key="3">
    <source>
        <dbReference type="EMBL" id="TRY16913.1"/>
    </source>
</evidence>
<dbReference type="Gene3D" id="3.10.450.50">
    <property type="match status" value="1"/>
</dbReference>
<evidence type="ECO:0000259" key="2">
    <source>
        <dbReference type="Pfam" id="PF13474"/>
    </source>
</evidence>
<feature type="compositionally biased region" description="Basic and acidic residues" evidence="1">
    <location>
        <begin position="187"/>
        <end position="221"/>
    </location>
</feature>
<feature type="domain" description="SnoaL-like" evidence="2">
    <location>
        <begin position="7"/>
        <end position="130"/>
    </location>
</feature>
<feature type="region of interest" description="Disordered" evidence="1">
    <location>
        <begin position="134"/>
        <end position="221"/>
    </location>
</feature>
<dbReference type="Proteomes" id="UP000317638">
    <property type="component" value="Unassembled WGS sequence"/>
</dbReference>
<dbReference type="InterPro" id="IPR037401">
    <property type="entry name" value="SnoaL-like"/>
</dbReference>
<dbReference type="EMBL" id="VKKG01000006">
    <property type="protein sequence ID" value="TRY16913.1"/>
    <property type="molecule type" value="Genomic_DNA"/>
</dbReference>
<reference evidence="3 4" key="1">
    <citation type="submission" date="2019-07" db="EMBL/GenBank/DDBJ databases">
        <authorList>
            <person name="Zhou L.-Y."/>
        </authorList>
    </citation>
    <scope>NUCLEOTIDE SEQUENCE [LARGE SCALE GENOMIC DNA]</scope>
    <source>
        <strain evidence="3 4">YIM 101269</strain>
    </source>
</reference>
<dbReference type="SUPFAM" id="SSF54427">
    <property type="entry name" value="NTF2-like"/>
    <property type="match status" value="1"/>
</dbReference>
<protein>
    <submittedName>
        <fullName evidence="3">Nuclear transport factor 2 family protein</fullName>
    </submittedName>
</protein>
<organism evidence="3 4">
    <name type="scientific">Tessaracoccus rhinocerotis</name>
    <dbReference type="NCBI Taxonomy" id="1689449"/>
    <lineage>
        <taxon>Bacteria</taxon>
        <taxon>Bacillati</taxon>
        <taxon>Actinomycetota</taxon>
        <taxon>Actinomycetes</taxon>
        <taxon>Propionibacteriales</taxon>
        <taxon>Propionibacteriaceae</taxon>
        <taxon>Tessaracoccus</taxon>
    </lineage>
</organism>
<accession>A0A553JWV5</accession>
<feature type="compositionally biased region" description="Acidic residues" evidence="1">
    <location>
        <begin position="134"/>
        <end position="149"/>
    </location>
</feature>
<dbReference type="AlphaFoldDB" id="A0A553JWV5"/>
<gene>
    <name evidence="3" type="ORF">FOJ82_13670</name>
</gene>
<dbReference type="OrthoDB" id="9812295at2"/>
<comment type="caution">
    <text evidence="3">The sequence shown here is derived from an EMBL/GenBank/DDBJ whole genome shotgun (WGS) entry which is preliminary data.</text>
</comment>
<name>A0A553JWV5_9ACTN</name>
<dbReference type="Pfam" id="PF13474">
    <property type="entry name" value="SnoaL_3"/>
    <property type="match status" value="1"/>
</dbReference>
<keyword evidence="4" id="KW-1185">Reference proteome</keyword>